<sequence>MTTGAVTALTGHVVVFGATVLYTLINGTWPGALTWLGIGVSLALATLLLGAVAGVAGGMLAKFIESIRS</sequence>
<gene>
    <name evidence="2" type="ORF">ATK30_6155</name>
</gene>
<comment type="caution">
    <text evidence="2">The sequence shown here is derived from an EMBL/GenBank/DDBJ whole genome shotgun (WGS) entry which is preliminary data.</text>
</comment>
<accession>A0A2N3WMZ9</accession>
<protein>
    <submittedName>
        <fullName evidence="2">Uncharacterized protein</fullName>
    </submittedName>
</protein>
<reference evidence="2 3" key="1">
    <citation type="submission" date="2017-12" db="EMBL/GenBank/DDBJ databases">
        <title>Sequencing the genomes of 1000 Actinobacteria strains.</title>
        <authorList>
            <person name="Klenk H.-P."/>
        </authorList>
    </citation>
    <scope>NUCLEOTIDE SEQUENCE [LARGE SCALE GENOMIC DNA]</scope>
    <source>
        <strain evidence="2 3">DSM 45165</strain>
    </source>
</reference>
<keyword evidence="3" id="KW-1185">Reference proteome</keyword>
<organism evidence="2 3">
    <name type="scientific">Amycolatopsis echigonensis</name>
    <dbReference type="NCBI Taxonomy" id="2576905"/>
    <lineage>
        <taxon>Bacteria</taxon>
        <taxon>Bacillati</taxon>
        <taxon>Actinomycetota</taxon>
        <taxon>Actinomycetes</taxon>
        <taxon>Pseudonocardiales</taxon>
        <taxon>Pseudonocardiaceae</taxon>
        <taxon>Amycolatopsis</taxon>
    </lineage>
</organism>
<keyword evidence="1" id="KW-0472">Membrane</keyword>
<name>A0A2N3WMZ9_9PSEU</name>
<dbReference type="EMBL" id="PJMY01000003">
    <property type="protein sequence ID" value="PKV95245.1"/>
    <property type="molecule type" value="Genomic_DNA"/>
</dbReference>
<evidence type="ECO:0000256" key="1">
    <source>
        <dbReference type="SAM" id="Phobius"/>
    </source>
</evidence>
<evidence type="ECO:0000313" key="2">
    <source>
        <dbReference type="EMBL" id="PKV95245.1"/>
    </source>
</evidence>
<dbReference type="AlphaFoldDB" id="A0A2N3WMZ9"/>
<keyword evidence="1" id="KW-1133">Transmembrane helix</keyword>
<keyword evidence="1" id="KW-0812">Transmembrane</keyword>
<feature type="transmembrane region" description="Helical" evidence="1">
    <location>
        <begin position="33"/>
        <end position="61"/>
    </location>
</feature>
<evidence type="ECO:0000313" key="3">
    <source>
        <dbReference type="Proteomes" id="UP000233750"/>
    </source>
</evidence>
<dbReference type="Proteomes" id="UP000233750">
    <property type="component" value="Unassembled WGS sequence"/>
</dbReference>
<proteinExistence type="predicted"/>